<dbReference type="Proteomes" id="UP001596380">
    <property type="component" value="Unassembled WGS sequence"/>
</dbReference>
<dbReference type="SUPFAM" id="SSF54593">
    <property type="entry name" value="Glyoxalase/Bleomycin resistance protein/Dihydroxybiphenyl dioxygenase"/>
    <property type="match status" value="1"/>
</dbReference>
<organism evidence="2 3">
    <name type="scientific">Actinomadura yumaensis</name>
    <dbReference type="NCBI Taxonomy" id="111807"/>
    <lineage>
        <taxon>Bacteria</taxon>
        <taxon>Bacillati</taxon>
        <taxon>Actinomycetota</taxon>
        <taxon>Actinomycetes</taxon>
        <taxon>Streptosporangiales</taxon>
        <taxon>Thermomonosporaceae</taxon>
        <taxon>Actinomadura</taxon>
    </lineage>
</organism>
<feature type="domain" description="VOC" evidence="1">
    <location>
        <begin position="2"/>
        <end position="119"/>
    </location>
</feature>
<dbReference type="PANTHER" id="PTHR36503:SF3">
    <property type="entry name" value="BLR0126 PROTEIN"/>
    <property type="match status" value="1"/>
</dbReference>
<name>A0ABW2CEK6_9ACTN</name>
<keyword evidence="3" id="KW-1185">Reference proteome</keyword>
<dbReference type="Gene3D" id="3.10.180.10">
    <property type="entry name" value="2,3-Dihydroxybiphenyl 1,2-Dioxygenase, domain 1"/>
    <property type="match status" value="1"/>
</dbReference>
<comment type="caution">
    <text evidence="2">The sequence shown here is derived from an EMBL/GenBank/DDBJ whole genome shotgun (WGS) entry which is preliminary data.</text>
</comment>
<accession>A0ABW2CEK6</accession>
<dbReference type="Pfam" id="PF00903">
    <property type="entry name" value="Glyoxalase"/>
    <property type="match status" value="1"/>
</dbReference>
<reference evidence="3" key="1">
    <citation type="journal article" date="2019" name="Int. J. Syst. Evol. Microbiol.">
        <title>The Global Catalogue of Microorganisms (GCM) 10K type strain sequencing project: providing services to taxonomists for standard genome sequencing and annotation.</title>
        <authorList>
            <consortium name="The Broad Institute Genomics Platform"/>
            <consortium name="The Broad Institute Genome Sequencing Center for Infectious Disease"/>
            <person name="Wu L."/>
            <person name="Ma J."/>
        </authorList>
    </citation>
    <scope>NUCLEOTIDE SEQUENCE [LARGE SCALE GENOMIC DNA]</scope>
    <source>
        <strain evidence="3">JCM 3369</strain>
    </source>
</reference>
<dbReference type="RefSeq" id="WP_160821592.1">
    <property type="nucleotide sequence ID" value="NZ_JBHSXE010000001.1"/>
</dbReference>
<protein>
    <submittedName>
        <fullName evidence="2">VOC family protein</fullName>
    </submittedName>
</protein>
<dbReference type="InterPro" id="IPR004360">
    <property type="entry name" value="Glyas_Fos-R_dOase_dom"/>
</dbReference>
<dbReference type="EMBL" id="JBHSXS010000003">
    <property type="protein sequence ID" value="MFC6879625.1"/>
    <property type="molecule type" value="Genomic_DNA"/>
</dbReference>
<evidence type="ECO:0000313" key="3">
    <source>
        <dbReference type="Proteomes" id="UP001596380"/>
    </source>
</evidence>
<dbReference type="PANTHER" id="PTHR36503">
    <property type="entry name" value="BLR2520 PROTEIN"/>
    <property type="match status" value="1"/>
</dbReference>
<proteinExistence type="predicted"/>
<sequence length="122" mass="13513">MKIRRVMPNVVAADLAKSREFYGDFLGLTISMDEPGFLMLSSPSNPTAQMTVISSEASAWDPNTHRTTMTIEVEDVDAAYAEAQRRGLTIVYPLTNEAWGIRRFFVQAPDGSVLNIHTHATP</sequence>
<dbReference type="InterPro" id="IPR037523">
    <property type="entry name" value="VOC_core"/>
</dbReference>
<dbReference type="PROSITE" id="PS51819">
    <property type="entry name" value="VOC"/>
    <property type="match status" value="1"/>
</dbReference>
<evidence type="ECO:0000259" key="1">
    <source>
        <dbReference type="PROSITE" id="PS51819"/>
    </source>
</evidence>
<gene>
    <name evidence="2" type="ORF">ACFQKB_07580</name>
</gene>
<evidence type="ECO:0000313" key="2">
    <source>
        <dbReference type="EMBL" id="MFC6879625.1"/>
    </source>
</evidence>
<dbReference type="InterPro" id="IPR029068">
    <property type="entry name" value="Glyas_Bleomycin-R_OHBP_Dase"/>
</dbReference>